<sequence length="319" mass="32887">MTSTTDTAEHPEVAEISDLAEGLLPASRTSDLLRHLDGCVLCADVYASLEEIRGLLGTLPGPPRMPEEIAGRIDAALAAEALLDNLKPDAVANVTPAAAEEVPEEVPEEVTLETSDPVSRETSAAALGPAARSVDRPSGHSRAAVGPGRKPRTARRRTGAALGAVLTAAALGVGVLLLQGGGGETPTAGESGSADTFAEGSLDAKVSELLGTGGNTSPPPSTDKPSFGTQESGPKTPQTMPMPKRAATVPACVQLGTHRNEDPLAAEKGRYEGKNVYLVVLPHKTDPAHRVTAFIVDSACVKRASATGELLYTHDYVRG</sequence>
<keyword evidence="2" id="KW-0812">Transmembrane</keyword>
<comment type="caution">
    <text evidence="3">The sequence shown here is derived from an EMBL/GenBank/DDBJ whole genome shotgun (WGS) entry which is preliminary data.</text>
</comment>
<evidence type="ECO:0008006" key="5">
    <source>
        <dbReference type="Google" id="ProtNLM"/>
    </source>
</evidence>
<feature type="compositionally biased region" description="Basic residues" evidence="1">
    <location>
        <begin position="149"/>
        <end position="158"/>
    </location>
</feature>
<organism evidence="3 4">
    <name type="scientific">Streptomyces kunmingensis</name>
    <dbReference type="NCBI Taxonomy" id="68225"/>
    <lineage>
        <taxon>Bacteria</taxon>
        <taxon>Bacillati</taxon>
        <taxon>Actinomycetota</taxon>
        <taxon>Actinomycetes</taxon>
        <taxon>Kitasatosporales</taxon>
        <taxon>Streptomycetaceae</taxon>
        <taxon>Streptomyces</taxon>
    </lineage>
</organism>
<feature type="compositionally biased region" description="Polar residues" evidence="1">
    <location>
        <begin position="223"/>
        <end position="239"/>
    </location>
</feature>
<evidence type="ECO:0000313" key="4">
    <source>
        <dbReference type="Proteomes" id="UP001352223"/>
    </source>
</evidence>
<keyword evidence="2" id="KW-0472">Membrane</keyword>
<feature type="region of interest" description="Disordered" evidence="1">
    <location>
        <begin position="208"/>
        <end position="244"/>
    </location>
</feature>
<evidence type="ECO:0000256" key="2">
    <source>
        <dbReference type="SAM" id="Phobius"/>
    </source>
</evidence>
<feature type="transmembrane region" description="Helical" evidence="2">
    <location>
        <begin position="159"/>
        <end position="178"/>
    </location>
</feature>
<dbReference type="RefSeq" id="WP_324774668.1">
    <property type="nucleotide sequence ID" value="NZ_BAAATS010000017.1"/>
</dbReference>
<evidence type="ECO:0000256" key="1">
    <source>
        <dbReference type="SAM" id="MobiDB-lite"/>
    </source>
</evidence>
<accession>A0ABU6CNX6</accession>
<proteinExistence type="predicted"/>
<keyword evidence="4" id="KW-1185">Reference proteome</keyword>
<name>A0ABU6CNX6_9ACTN</name>
<reference evidence="3 4" key="1">
    <citation type="submission" date="2022-10" db="EMBL/GenBank/DDBJ databases">
        <authorList>
            <person name="Xie J."/>
            <person name="Shen N."/>
        </authorList>
    </citation>
    <scope>NUCLEOTIDE SEQUENCE [LARGE SCALE GENOMIC DNA]</scope>
    <source>
        <strain evidence="3 4">DSM 41681</strain>
    </source>
</reference>
<gene>
    <name evidence="3" type="ORF">OKJ48_37775</name>
</gene>
<protein>
    <recommendedName>
        <fullName evidence="5">Zinc-finger domain-containing protein</fullName>
    </recommendedName>
</protein>
<evidence type="ECO:0000313" key="3">
    <source>
        <dbReference type="EMBL" id="MEB3965931.1"/>
    </source>
</evidence>
<dbReference type="EMBL" id="JAOZYB010000346">
    <property type="protein sequence ID" value="MEB3965931.1"/>
    <property type="molecule type" value="Genomic_DNA"/>
</dbReference>
<feature type="compositionally biased region" description="Acidic residues" evidence="1">
    <location>
        <begin position="101"/>
        <end position="111"/>
    </location>
</feature>
<feature type="region of interest" description="Disordered" evidence="1">
    <location>
        <begin position="98"/>
        <end position="158"/>
    </location>
</feature>
<dbReference type="Proteomes" id="UP001352223">
    <property type="component" value="Unassembled WGS sequence"/>
</dbReference>
<keyword evidence="2" id="KW-1133">Transmembrane helix</keyword>